<keyword evidence="2 5" id="KW-0645">Protease</keyword>
<evidence type="ECO:0000256" key="2">
    <source>
        <dbReference type="ARBA" id="ARBA00022670"/>
    </source>
</evidence>
<dbReference type="InterPro" id="IPR023828">
    <property type="entry name" value="Peptidase_S8_Ser-AS"/>
</dbReference>
<feature type="chain" id="PRO_5046556584" evidence="8">
    <location>
        <begin position="20"/>
        <end position="1139"/>
    </location>
</feature>
<dbReference type="PRINTS" id="PR00723">
    <property type="entry name" value="SUBTILISIN"/>
</dbReference>
<evidence type="ECO:0000313" key="11">
    <source>
        <dbReference type="Proteomes" id="UP001596011"/>
    </source>
</evidence>
<sequence>MRARTGAAAAAFAVAVAMGAGVPAWTLGAAAAGADGDGVAVGPEALTTADTPTTASVTLITGDRVTLTRHADGRSSAAVTPGEGREGIAFQRITEGDRLYVIPADVAGLVPDRMDRALFNVTGLVAAGYDDAHRDTVPVIVQDAAVAHEAVAGRDASLRGDRPAERTAQDRPQPDWAALGLEPERTLESAGAISADLDRAAAADLLAGLRRDTSAARSATPEVKVWLDAPVQALDEDSMPQIGAPAAWEAGYTGEGVTVAVLDSGLDRTHPDLDDVVVGSKDFTGSGNTDDLYGHGTHVASIALGSGDASDGTNRGVAPGADLLVGKVLDEFGGGEMSSVVDGMEWAAGKGADVVNLSLGEFENYTDGTDPTSVALDTLSARHGTLFVVAAGNDGEYGTVATPGAASSALTVGAVDDADDVATFSSRGPRALDQAIKPDVTAPGVEIVAARAVGTKPESGTGEYVAWSGTSMAAPHVAGAAAVLKQARPDLSAQQLKAVLMGSAQHTSGGVFDEGAGRIFLPAALELPVMASPASLSFGALEFPQKGKVKRTLTYENDTDAAVTLDLAVTATRQDGKPLPARAVRLSATTLTVPAQGTATVDVRVDTTVGAVERRYSGAVTATGPDGQEIRTPLGYYKERDLADLNIDAVGRDGKPHAGSSTVRVVNVDDPALFSEHLEIGAEGVDLRVPPGSYSVTGFLWTADEEFVVSEAVAVLHPEFEVADDTALVLDARKARELTATTERPADLTWLALDDTRTAADGEPYGFGMVVTAGAKVYATPTTAAVTTGKHDLQTHFVLTGPSNASRAPSYTYDLLYAQEVVDTFKFRATERNTAAITTGYAALGADHRSASARVGFAADHLWGSAVSSPVTTPGRRTEYVSANGVAWGHEVYAGAEEADQGYFQDAPRTYTPREKARTTVGGAVLSTRLGEGSITTAGRTLDLGLAPWSDAGRHPFESFGGDTTRLRVWQDGAAVADNTYPSAEARIPAGGADYRVVLGAAQDGSWWDRSTQVRTEWNFHTEPGGSAAEPVHVPALDVAYAVKGTDLRNEAPRRTTVTVTVGHQAGSTGSPVTGASLAWSADDGSTWHKATLRRTGAGVYTAGLDVPAGTEHVSVRVSAKDKAGGTVQQTVIRAYGVR</sequence>
<dbReference type="InterPro" id="IPR050131">
    <property type="entry name" value="Peptidase_S8_subtilisin-like"/>
</dbReference>
<feature type="domain" description="Peptidase S8/S53" evidence="9">
    <location>
        <begin position="254"/>
        <end position="510"/>
    </location>
</feature>
<dbReference type="InterPro" id="IPR023827">
    <property type="entry name" value="Peptidase_S8_Asp-AS"/>
</dbReference>
<organism evidence="10 11">
    <name type="scientific">Promicromonospora alba</name>
    <dbReference type="NCBI Taxonomy" id="1616110"/>
    <lineage>
        <taxon>Bacteria</taxon>
        <taxon>Bacillati</taxon>
        <taxon>Actinomycetota</taxon>
        <taxon>Actinomycetes</taxon>
        <taxon>Micrococcales</taxon>
        <taxon>Promicromonosporaceae</taxon>
        <taxon>Promicromonospora</taxon>
    </lineage>
</organism>
<reference evidence="11" key="1">
    <citation type="journal article" date="2019" name="Int. J. Syst. Evol. Microbiol.">
        <title>The Global Catalogue of Microorganisms (GCM) 10K type strain sequencing project: providing services to taxonomists for standard genome sequencing and annotation.</title>
        <authorList>
            <consortium name="The Broad Institute Genomics Platform"/>
            <consortium name="The Broad Institute Genome Sequencing Center for Infectious Disease"/>
            <person name="Wu L."/>
            <person name="Ma J."/>
        </authorList>
    </citation>
    <scope>NUCLEOTIDE SEQUENCE [LARGE SCALE GENOMIC DNA]</scope>
    <source>
        <strain evidence="11">CCUG 42722</strain>
    </source>
</reference>
<keyword evidence="11" id="KW-1185">Reference proteome</keyword>
<dbReference type="PROSITE" id="PS51892">
    <property type="entry name" value="SUBTILASE"/>
    <property type="match status" value="1"/>
</dbReference>
<feature type="signal peptide" evidence="8">
    <location>
        <begin position="1"/>
        <end position="19"/>
    </location>
</feature>
<name>A0ABV9HHR8_9MICO</name>
<feature type="compositionally biased region" description="Basic and acidic residues" evidence="7">
    <location>
        <begin position="156"/>
        <end position="173"/>
    </location>
</feature>
<proteinExistence type="inferred from homology"/>
<dbReference type="PROSITE" id="PS00136">
    <property type="entry name" value="SUBTILASE_ASP"/>
    <property type="match status" value="1"/>
</dbReference>
<dbReference type="Pfam" id="PF00082">
    <property type="entry name" value="Peptidase_S8"/>
    <property type="match status" value="1"/>
</dbReference>
<dbReference type="PROSITE" id="PS00138">
    <property type="entry name" value="SUBTILASE_SER"/>
    <property type="match status" value="1"/>
</dbReference>
<evidence type="ECO:0000256" key="5">
    <source>
        <dbReference type="PROSITE-ProRule" id="PRU01240"/>
    </source>
</evidence>
<dbReference type="PROSITE" id="PS00137">
    <property type="entry name" value="SUBTILASE_HIS"/>
    <property type="match status" value="1"/>
</dbReference>
<evidence type="ECO:0000256" key="4">
    <source>
        <dbReference type="ARBA" id="ARBA00022825"/>
    </source>
</evidence>
<dbReference type="InterPro" id="IPR036852">
    <property type="entry name" value="Peptidase_S8/S53_dom_sf"/>
</dbReference>
<keyword evidence="3 5" id="KW-0378">Hydrolase</keyword>
<dbReference type="EMBL" id="JBHSFI010000004">
    <property type="protein sequence ID" value="MFC4629367.1"/>
    <property type="molecule type" value="Genomic_DNA"/>
</dbReference>
<feature type="active site" description="Charge relay system" evidence="5">
    <location>
        <position position="295"/>
    </location>
</feature>
<keyword evidence="4 5" id="KW-0720">Serine protease</keyword>
<dbReference type="PANTHER" id="PTHR43806">
    <property type="entry name" value="PEPTIDASE S8"/>
    <property type="match status" value="1"/>
</dbReference>
<dbReference type="Gene3D" id="3.40.50.200">
    <property type="entry name" value="Peptidase S8/S53 domain"/>
    <property type="match status" value="1"/>
</dbReference>
<dbReference type="InterPro" id="IPR022398">
    <property type="entry name" value="Peptidase_S8_His-AS"/>
</dbReference>
<dbReference type="InterPro" id="IPR015500">
    <property type="entry name" value="Peptidase_S8_subtilisin-rel"/>
</dbReference>
<evidence type="ECO:0000256" key="3">
    <source>
        <dbReference type="ARBA" id="ARBA00022801"/>
    </source>
</evidence>
<comment type="caution">
    <text evidence="10">The sequence shown here is derived from an EMBL/GenBank/DDBJ whole genome shotgun (WGS) entry which is preliminary data.</text>
</comment>
<evidence type="ECO:0000256" key="8">
    <source>
        <dbReference type="SAM" id="SignalP"/>
    </source>
</evidence>
<keyword evidence="8" id="KW-0732">Signal</keyword>
<evidence type="ECO:0000256" key="6">
    <source>
        <dbReference type="RuleBase" id="RU003355"/>
    </source>
</evidence>
<dbReference type="InterPro" id="IPR000209">
    <property type="entry name" value="Peptidase_S8/S53_dom"/>
</dbReference>
<dbReference type="SUPFAM" id="SSF52743">
    <property type="entry name" value="Subtilisin-like"/>
    <property type="match status" value="1"/>
</dbReference>
<feature type="region of interest" description="Disordered" evidence="7">
    <location>
        <begin position="151"/>
        <end position="175"/>
    </location>
</feature>
<accession>A0ABV9HHR8</accession>
<gene>
    <name evidence="10" type="ORF">ACFO6V_14075</name>
</gene>
<evidence type="ECO:0000259" key="9">
    <source>
        <dbReference type="Pfam" id="PF00082"/>
    </source>
</evidence>
<feature type="active site" description="Charge relay system" evidence="5">
    <location>
        <position position="471"/>
    </location>
</feature>
<feature type="active site" description="Charge relay system" evidence="5">
    <location>
        <position position="263"/>
    </location>
</feature>
<protein>
    <submittedName>
        <fullName evidence="10">S8 family serine peptidase</fullName>
    </submittedName>
</protein>
<comment type="similarity">
    <text evidence="1 5 6">Belongs to the peptidase S8 family.</text>
</comment>
<evidence type="ECO:0000256" key="7">
    <source>
        <dbReference type="SAM" id="MobiDB-lite"/>
    </source>
</evidence>
<dbReference type="RefSeq" id="WP_377136338.1">
    <property type="nucleotide sequence ID" value="NZ_JBHSFI010000004.1"/>
</dbReference>
<dbReference type="Proteomes" id="UP001596011">
    <property type="component" value="Unassembled WGS sequence"/>
</dbReference>
<evidence type="ECO:0000313" key="10">
    <source>
        <dbReference type="EMBL" id="MFC4629367.1"/>
    </source>
</evidence>
<evidence type="ECO:0000256" key="1">
    <source>
        <dbReference type="ARBA" id="ARBA00011073"/>
    </source>
</evidence>
<dbReference type="PANTHER" id="PTHR43806:SF11">
    <property type="entry name" value="CEREVISIN-RELATED"/>
    <property type="match status" value="1"/>
</dbReference>